<dbReference type="Gene3D" id="3.40.50.150">
    <property type="entry name" value="Vaccinia Virus protein VP39"/>
    <property type="match status" value="1"/>
</dbReference>
<sequence length="502" mass="57448">MKMKINLSETKNKIVDCEKSAREILDQADIEVDHRDARKICQEFIMLSKCLADRWSLYCQYVKWQSEGCCNQEPLFWDEKRSTLRSAKFALAPGELINKTLSTAICLSLREYSQIQLRGVFGDISFHQEMETLRQCAIHAEEAMEQEALHLIFKCVKNYHDTYKDRIMELTNKKLSPKCLKVKLLESLVVNFPRSIKENNPMRYPELPFQYFENYAELVVAELELLRVPFILQNSDAPYCYKSMEDLLRHNPFFKSILHQENESACQIVYNFPELFGCRYLNKSTFTFVGAGFPLTGIILHIETGASINLIDRDENAVLTARKFLSLLEELGIVRQGAINVIRADATDVLYLPKNLIHEKDTLSSKVIVQTDILDLASALPAETTAKVLKENASKVPLIRKRNVRGMSEIWYERFILPKGNDFKLVGEVTPPQSVVNQATPSNLVVGLTSPININSCQLYVNTSNSDSKLAYLEKMHSLWHLDNNGIGNVVLDDKIKQFYEG</sequence>
<name>A0A7M5U1B4_9CNID</name>
<dbReference type="Proteomes" id="UP000594262">
    <property type="component" value="Unplaced"/>
</dbReference>
<evidence type="ECO:0000313" key="2">
    <source>
        <dbReference type="Proteomes" id="UP000594262"/>
    </source>
</evidence>
<keyword evidence="2" id="KW-1185">Reference proteome</keyword>
<dbReference type="InterPro" id="IPR029063">
    <property type="entry name" value="SAM-dependent_MTases_sf"/>
</dbReference>
<organism evidence="1 2">
    <name type="scientific">Clytia hemisphaerica</name>
    <dbReference type="NCBI Taxonomy" id="252671"/>
    <lineage>
        <taxon>Eukaryota</taxon>
        <taxon>Metazoa</taxon>
        <taxon>Cnidaria</taxon>
        <taxon>Hydrozoa</taxon>
        <taxon>Hydroidolina</taxon>
        <taxon>Leptothecata</taxon>
        <taxon>Obeliida</taxon>
        <taxon>Clytiidae</taxon>
        <taxon>Clytia</taxon>
    </lineage>
</organism>
<reference evidence="1" key="1">
    <citation type="submission" date="2021-01" db="UniProtKB">
        <authorList>
            <consortium name="EnsemblMetazoa"/>
        </authorList>
    </citation>
    <scope>IDENTIFICATION</scope>
</reference>
<protein>
    <submittedName>
        <fullName evidence="1">Uncharacterized protein</fullName>
    </submittedName>
</protein>
<accession>A0A7M5U1B4</accession>
<evidence type="ECO:0000313" key="1">
    <source>
        <dbReference type="EnsemblMetazoa" id="CLYHEMP004765.1"/>
    </source>
</evidence>
<dbReference type="EnsemblMetazoa" id="CLYHEMT004765.1">
    <property type="protein sequence ID" value="CLYHEMP004765.1"/>
    <property type="gene ID" value="CLYHEMG004765"/>
</dbReference>
<dbReference type="AlphaFoldDB" id="A0A7M5U1B4"/>
<proteinExistence type="predicted"/>